<dbReference type="EMBL" id="JAYMYQ010000002">
    <property type="protein sequence ID" value="KAK7349396.1"/>
    <property type="molecule type" value="Genomic_DNA"/>
</dbReference>
<organism evidence="1 2">
    <name type="scientific">Canavalia gladiata</name>
    <name type="common">Sword bean</name>
    <name type="synonym">Dolichos gladiatus</name>
    <dbReference type="NCBI Taxonomy" id="3824"/>
    <lineage>
        <taxon>Eukaryota</taxon>
        <taxon>Viridiplantae</taxon>
        <taxon>Streptophyta</taxon>
        <taxon>Embryophyta</taxon>
        <taxon>Tracheophyta</taxon>
        <taxon>Spermatophyta</taxon>
        <taxon>Magnoliopsida</taxon>
        <taxon>eudicotyledons</taxon>
        <taxon>Gunneridae</taxon>
        <taxon>Pentapetalae</taxon>
        <taxon>rosids</taxon>
        <taxon>fabids</taxon>
        <taxon>Fabales</taxon>
        <taxon>Fabaceae</taxon>
        <taxon>Papilionoideae</taxon>
        <taxon>50 kb inversion clade</taxon>
        <taxon>NPAAA clade</taxon>
        <taxon>indigoferoid/millettioid clade</taxon>
        <taxon>Phaseoleae</taxon>
        <taxon>Canavalia</taxon>
    </lineage>
</organism>
<name>A0AAN9M7Q7_CANGL</name>
<keyword evidence="2" id="KW-1185">Reference proteome</keyword>
<protein>
    <submittedName>
        <fullName evidence="1">Uncharacterized protein</fullName>
    </submittedName>
</protein>
<accession>A0AAN9M7Q7</accession>
<sequence length="88" mass="10649">MDYHLVMLPMRSLSGSCTFGQGKSLVKTQQHNMWPKILWKPEMFRDQIYHHEGREIVIKMVREKDFTPLERLVMQSIRIRYPKMDIEL</sequence>
<evidence type="ECO:0000313" key="1">
    <source>
        <dbReference type="EMBL" id="KAK7349396.1"/>
    </source>
</evidence>
<dbReference type="Proteomes" id="UP001367508">
    <property type="component" value="Unassembled WGS sequence"/>
</dbReference>
<dbReference type="AlphaFoldDB" id="A0AAN9M7Q7"/>
<proteinExistence type="predicted"/>
<evidence type="ECO:0000313" key="2">
    <source>
        <dbReference type="Proteomes" id="UP001367508"/>
    </source>
</evidence>
<comment type="caution">
    <text evidence="1">The sequence shown here is derived from an EMBL/GenBank/DDBJ whole genome shotgun (WGS) entry which is preliminary data.</text>
</comment>
<reference evidence="1 2" key="1">
    <citation type="submission" date="2024-01" db="EMBL/GenBank/DDBJ databases">
        <title>The genomes of 5 underutilized Papilionoideae crops provide insights into root nodulation and disease resistanc.</title>
        <authorList>
            <person name="Jiang F."/>
        </authorList>
    </citation>
    <scope>NUCLEOTIDE SEQUENCE [LARGE SCALE GENOMIC DNA]</scope>
    <source>
        <strain evidence="1">LVBAO_FW01</strain>
        <tissue evidence="1">Leaves</tissue>
    </source>
</reference>
<gene>
    <name evidence="1" type="ORF">VNO77_06729</name>
</gene>